<dbReference type="GO" id="GO:0036064">
    <property type="term" value="C:ciliary basal body"/>
    <property type="evidence" value="ECO:0007669"/>
    <property type="project" value="TreeGrafter"/>
</dbReference>
<dbReference type="GO" id="GO:0070740">
    <property type="term" value="F:tubulin-glutamic acid ligase activity"/>
    <property type="evidence" value="ECO:0007669"/>
    <property type="project" value="TreeGrafter"/>
</dbReference>
<keyword evidence="2" id="KW-0547">Nucleotide-binding</keyword>
<gene>
    <name evidence="8" type="ORF">SteCoe_28885</name>
</gene>
<comment type="catalytic activity">
    <reaction evidence="5">
        <text>L-glutamyl-[protein] + L-glutamate + ATP = gamma-L-glutamyl-L-glutamyl-[protein] + ADP + phosphate + H(+)</text>
        <dbReference type="Rhea" id="RHEA:60144"/>
        <dbReference type="Rhea" id="RHEA-COMP:10208"/>
        <dbReference type="Rhea" id="RHEA-COMP:15517"/>
        <dbReference type="ChEBI" id="CHEBI:15378"/>
        <dbReference type="ChEBI" id="CHEBI:29973"/>
        <dbReference type="ChEBI" id="CHEBI:29985"/>
        <dbReference type="ChEBI" id="CHEBI:30616"/>
        <dbReference type="ChEBI" id="CHEBI:43474"/>
        <dbReference type="ChEBI" id="CHEBI:143622"/>
        <dbReference type="ChEBI" id="CHEBI:456216"/>
    </reaction>
    <physiologicalReaction direction="left-to-right" evidence="5">
        <dbReference type="Rhea" id="RHEA:60145"/>
    </physiologicalReaction>
</comment>
<dbReference type="EMBL" id="MPUH01000885">
    <property type="protein sequence ID" value="OMJ72630.1"/>
    <property type="molecule type" value="Genomic_DNA"/>
</dbReference>
<dbReference type="Proteomes" id="UP000187209">
    <property type="component" value="Unassembled WGS sequence"/>
</dbReference>
<keyword evidence="9" id="KW-1185">Reference proteome</keyword>
<dbReference type="AlphaFoldDB" id="A0A1R2B7P1"/>
<dbReference type="GO" id="GO:0015631">
    <property type="term" value="F:tubulin binding"/>
    <property type="evidence" value="ECO:0007669"/>
    <property type="project" value="TreeGrafter"/>
</dbReference>
<proteinExistence type="predicted"/>
<evidence type="ECO:0000313" key="8">
    <source>
        <dbReference type="EMBL" id="OMJ72630.1"/>
    </source>
</evidence>
<accession>A0A1R2B7P1</accession>
<protein>
    <recommendedName>
        <fullName evidence="4">Tubulin--tyrosine ligase-like protein 5</fullName>
    </recommendedName>
</protein>
<keyword evidence="1" id="KW-0436">Ligase</keyword>
<dbReference type="PANTHER" id="PTHR12241:SF145">
    <property type="entry name" value="TUBULIN POLYGLUTAMYLASE TTLL5"/>
    <property type="match status" value="1"/>
</dbReference>
<reference evidence="8 9" key="1">
    <citation type="submission" date="2016-11" db="EMBL/GenBank/DDBJ databases">
        <title>The macronuclear genome of Stentor coeruleus: a giant cell with tiny introns.</title>
        <authorList>
            <person name="Slabodnick M."/>
            <person name="Ruby J.G."/>
            <person name="Reiff S.B."/>
            <person name="Swart E.C."/>
            <person name="Gosai S."/>
            <person name="Prabakaran S."/>
            <person name="Witkowska E."/>
            <person name="Larue G.E."/>
            <person name="Fisher S."/>
            <person name="Freeman R.M."/>
            <person name="Gunawardena J."/>
            <person name="Chu W."/>
            <person name="Stover N.A."/>
            <person name="Gregory B.D."/>
            <person name="Nowacki M."/>
            <person name="Derisi J."/>
            <person name="Roy S.W."/>
            <person name="Marshall W.F."/>
            <person name="Sood P."/>
        </authorList>
    </citation>
    <scope>NUCLEOTIDE SEQUENCE [LARGE SCALE GENOMIC DNA]</scope>
    <source>
        <strain evidence="8">WM001</strain>
    </source>
</reference>
<sequence>MDEKIHKTSYAGFSIVSVAPSRPNQIDPGIVAKIKTLQVSESTNCQGISLEGIIKAGKSLHGKNHLSSYALKYFENSRLTLERLTTEIDIRPPLIKFSAVKELKTQYNDILSYRMFQSDVKLVKTILENAGFIATEGHDWNLLWIGHNLKPNFYDKLNAYQKISHFPNSYEITRKDCLCSAIIRMQEIYGKDAFNFTPETYNLPENFSLLYSNFFKEKKSVWIVKPTCSSQGKGIYLIDSVNEIPTEETCIVSRYISNPLLINSLKFDLRIYVLVSSYEPLRIYIYEEGLARFASEIYKPGHKNNRFMHLTNYSLNKKSENFVQNEDFRLDNTGHKWSLSAIIKLLEANGICTNLLMKNIYEIIIKTILSRENAIIETAHKLGLHRTSCFDLLGFDVLIDNNLKPWLLEVNLSPSMATDSSLDSYIKSNLLADMFNLIGLRAYDKKKDVYGRNRSFAKTQKKRNDCSQSPPRGRKDVSKKYQEVLKETLEEQERRGHFIRIYPSKGTNYFDQFFSSPRQINMYLYKALYIDLMQENDFLYYKPNTATFSSGLKQEFRYFKSRPGTCNIDSEIFCPPISQLKAHQQRPVSIDNLSNGLDTKTEDSNIKCRNCKDNQTLCLFCRLLKITKEEKCVITSDDLLMEYLARLVQVFEKNKDKESLKKSVWKFKLNSFITHSGGICSDIGQKMCKKVKSKLEEMKERRRKLASVLKRKKISLEDMEKEDVVGGVLKKFNSCELEELLKISSKNAVLELLKY</sequence>
<keyword evidence="6" id="KW-0175">Coiled coil</keyword>
<dbReference type="Pfam" id="PF03133">
    <property type="entry name" value="TTL"/>
    <property type="match status" value="1"/>
</dbReference>
<evidence type="ECO:0000256" key="2">
    <source>
        <dbReference type="ARBA" id="ARBA00022741"/>
    </source>
</evidence>
<feature type="region of interest" description="Disordered" evidence="7">
    <location>
        <begin position="454"/>
        <end position="477"/>
    </location>
</feature>
<organism evidence="8 9">
    <name type="scientific">Stentor coeruleus</name>
    <dbReference type="NCBI Taxonomy" id="5963"/>
    <lineage>
        <taxon>Eukaryota</taxon>
        <taxon>Sar</taxon>
        <taxon>Alveolata</taxon>
        <taxon>Ciliophora</taxon>
        <taxon>Postciliodesmatophora</taxon>
        <taxon>Heterotrichea</taxon>
        <taxon>Heterotrichida</taxon>
        <taxon>Stentoridae</taxon>
        <taxon>Stentor</taxon>
    </lineage>
</organism>
<name>A0A1R2B7P1_9CILI</name>
<evidence type="ECO:0000256" key="4">
    <source>
        <dbReference type="ARBA" id="ARBA00041448"/>
    </source>
</evidence>
<dbReference type="PANTHER" id="PTHR12241">
    <property type="entry name" value="TUBULIN POLYGLUTAMYLASE"/>
    <property type="match status" value="1"/>
</dbReference>
<dbReference type="InterPro" id="IPR004344">
    <property type="entry name" value="TTL/TTLL_fam"/>
</dbReference>
<dbReference type="Gene3D" id="3.30.470.20">
    <property type="entry name" value="ATP-grasp fold, B domain"/>
    <property type="match status" value="1"/>
</dbReference>
<evidence type="ECO:0000256" key="5">
    <source>
        <dbReference type="ARBA" id="ARBA00049274"/>
    </source>
</evidence>
<dbReference type="GO" id="GO:0000226">
    <property type="term" value="P:microtubule cytoskeleton organization"/>
    <property type="evidence" value="ECO:0007669"/>
    <property type="project" value="TreeGrafter"/>
</dbReference>
<dbReference type="PROSITE" id="PS51221">
    <property type="entry name" value="TTL"/>
    <property type="match status" value="1"/>
</dbReference>
<dbReference type="GO" id="GO:0005524">
    <property type="term" value="F:ATP binding"/>
    <property type="evidence" value="ECO:0007669"/>
    <property type="project" value="UniProtKB-KW"/>
</dbReference>
<keyword evidence="3" id="KW-0067">ATP-binding</keyword>
<evidence type="ECO:0000256" key="7">
    <source>
        <dbReference type="SAM" id="MobiDB-lite"/>
    </source>
</evidence>
<evidence type="ECO:0000256" key="1">
    <source>
        <dbReference type="ARBA" id="ARBA00022598"/>
    </source>
</evidence>
<dbReference type="SUPFAM" id="SSF56059">
    <property type="entry name" value="Glutathione synthetase ATP-binding domain-like"/>
    <property type="match status" value="1"/>
</dbReference>
<evidence type="ECO:0000256" key="6">
    <source>
        <dbReference type="SAM" id="Coils"/>
    </source>
</evidence>
<comment type="caution">
    <text evidence="8">The sequence shown here is derived from an EMBL/GenBank/DDBJ whole genome shotgun (WGS) entry which is preliminary data.</text>
</comment>
<dbReference type="OrthoDB" id="202825at2759"/>
<feature type="coiled-coil region" evidence="6">
    <location>
        <begin position="688"/>
        <end position="722"/>
    </location>
</feature>
<evidence type="ECO:0000313" key="9">
    <source>
        <dbReference type="Proteomes" id="UP000187209"/>
    </source>
</evidence>
<evidence type="ECO:0000256" key="3">
    <source>
        <dbReference type="ARBA" id="ARBA00022840"/>
    </source>
</evidence>